<accession>A0A4Y2QXK4</accession>
<dbReference type="EMBL" id="BGPR01015139">
    <property type="protein sequence ID" value="GBN68144.1"/>
    <property type="molecule type" value="Genomic_DNA"/>
</dbReference>
<proteinExistence type="predicted"/>
<gene>
    <name evidence="2" type="ORF">AVEN_107959_1</name>
</gene>
<organism evidence="2 3">
    <name type="scientific">Araneus ventricosus</name>
    <name type="common">Orbweaver spider</name>
    <name type="synonym">Epeira ventricosa</name>
    <dbReference type="NCBI Taxonomy" id="182803"/>
    <lineage>
        <taxon>Eukaryota</taxon>
        <taxon>Metazoa</taxon>
        <taxon>Ecdysozoa</taxon>
        <taxon>Arthropoda</taxon>
        <taxon>Chelicerata</taxon>
        <taxon>Arachnida</taxon>
        <taxon>Araneae</taxon>
        <taxon>Araneomorphae</taxon>
        <taxon>Entelegynae</taxon>
        <taxon>Araneoidea</taxon>
        <taxon>Araneidae</taxon>
        <taxon>Araneus</taxon>
    </lineage>
</organism>
<name>A0A4Y2QXK4_ARAVE</name>
<dbReference type="Proteomes" id="UP000499080">
    <property type="component" value="Unassembled WGS sequence"/>
</dbReference>
<feature type="region of interest" description="Disordered" evidence="1">
    <location>
        <begin position="24"/>
        <end position="54"/>
    </location>
</feature>
<reference evidence="2 3" key="1">
    <citation type="journal article" date="2019" name="Sci. Rep.">
        <title>Orb-weaving spider Araneus ventricosus genome elucidates the spidroin gene catalogue.</title>
        <authorList>
            <person name="Kono N."/>
            <person name="Nakamura H."/>
            <person name="Ohtoshi R."/>
            <person name="Moran D.A.P."/>
            <person name="Shinohara A."/>
            <person name="Yoshida Y."/>
            <person name="Fujiwara M."/>
            <person name="Mori M."/>
            <person name="Tomita M."/>
            <person name="Arakawa K."/>
        </authorList>
    </citation>
    <scope>NUCLEOTIDE SEQUENCE [LARGE SCALE GENOMIC DNA]</scope>
</reference>
<dbReference type="AlphaFoldDB" id="A0A4Y2QXK4"/>
<sequence>MDREDPAARKRRLARERLARWRARQSQETLNRMRAADNEYHRRRRDGESQEETAKTPCIFLSDYRERIHQQQKVTDTVNQSVYVFEIQVGT</sequence>
<comment type="caution">
    <text evidence="2">The sequence shown here is derived from an EMBL/GenBank/DDBJ whole genome shotgun (WGS) entry which is preliminary data.</text>
</comment>
<evidence type="ECO:0000313" key="3">
    <source>
        <dbReference type="Proteomes" id="UP000499080"/>
    </source>
</evidence>
<protein>
    <submittedName>
        <fullName evidence="2">Uncharacterized protein</fullName>
    </submittedName>
</protein>
<evidence type="ECO:0000313" key="2">
    <source>
        <dbReference type="EMBL" id="GBN68144.1"/>
    </source>
</evidence>
<evidence type="ECO:0000256" key="1">
    <source>
        <dbReference type="SAM" id="MobiDB-lite"/>
    </source>
</evidence>
<keyword evidence="3" id="KW-1185">Reference proteome</keyword>
<feature type="compositionally biased region" description="Basic and acidic residues" evidence="1">
    <location>
        <begin position="34"/>
        <end position="54"/>
    </location>
</feature>